<reference evidence="1 2" key="1">
    <citation type="submission" date="2017-07" db="EMBL/GenBank/DDBJ databases">
        <title>Isolation and whole genome analysis of endospore-forming bacteria from heroin.</title>
        <authorList>
            <person name="Kalinowski J."/>
            <person name="Ahrens B."/>
            <person name="Al-Dilaimi A."/>
            <person name="Winkler A."/>
            <person name="Wibberg D."/>
            <person name="Schleenbecker U."/>
            <person name="Ruckert C."/>
            <person name="Wolfel R."/>
            <person name="Grass G."/>
        </authorList>
    </citation>
    <scope>NUCLEOTIDE SEQUENCE [LARGE SCALE GENOMIC DNA]</scope>
    <source>
        <strain evidence="1 2">7517-1</strain>
    </source>
</reference>
<dbReference type="Pfam" id="PF10117">
    <property type="entry name" value="McrBC"/>
    <property type="match status" value="1"/>
</dbReference>
<evidence type="ECO:0000313" key="1">
    <source>
        <dbReference type="EMBL" id="PAD99934.1"/>
    </source>
</evidence>
<evidence type="ECO:0000313" key="2">
    <source>
        <dbReference type="Proteomes" id="UP000216852"/>
    </source>
</evidence>
<accession>A0ABX4GYR4</accession>
<dbReference type="RefSeq" id="WP_095218976.1">
    <property type="nucleotide sequence ID" value="NZ_NPBJ01000018.1"/>
</dbReference>
<dbReference type="PANTHER" id="PTHR38733:SF1">
    <property type="entry name" value="TYPE IV METHYL-DIRECTED RESTRICTION ENZYME ECOKMCRBC"/>
    <property type="match status" value="1"/>
</dbReference>
<dbReference type="PANTHER" id="PTHR38733">
    <property type="entry name" value="PROTEIN MCRC"/>
    <property type="match status" value="1"/>
</dbReference>
<keyword evidence="2" id="KW-1185">Reference proteome</keyword>
<name>A0ABX4GYR4_9BACI</name>
<protein>
    <recommendedName>
        <fullName evidence="3">5-methylcytosine-specific restriction enzyme subunit McrC</fullName>
    </recommendedName>
</protein>
<organism evidence="1 2">
    <name type="scientific">Terribacillus saccharophilus</name>
    <dbReference type="NCBI Taxonomy" id="361277"/>
    <lineage>
        <taxon>Bacteria</taxon>
        <taxon>Bacillati</taxon>
        <taxon>Bacillota</taxon>
        <taxon>Bacilli</taxon>
        <taxon>Bacillales</taxon>
        <taxon>Bacillaceae</taxon>
        <taxon>Terribacillus</taxon>
    </lineage>
</organism>
<proteinExistence type="predicted"/>
<sequence length="407" mass="47867">MKHVSIREAYDWLHLGQHITQQEWDELLLYLQVSYMTFVEIGYGKIRFINLVGVIQLSTIRIEILPKLTIHEESEEKNRKALLNMLSVTQTLPIKLHDATLSQLAKADLFHIFGHIYLQLLLSELRRGVYKEYKLTRENSSALKGRFLLQEHIRRNAFQPVKAFCEYDEIHEDVLLNRILKKALKLIMPYLTKSTMKNEALMILQFLQNVSDVSVSKNQLEAVPFNRQNQRFEKVFKIAQIILSNDMMTSAYSTSHSFAFLFEMNMLYESYMERAFRFLSSEKQVDIQAQHDEKKLLINVHSGRGNIKLKPDFVINGEDYQMIVDTKWKNIVYEGRVLYQQSDLYQMYAYITSYLKAEKCILLYPKTEEASFPKWQVPGQEKYIEIKTVRLSSFTETVEDVRGIITN</sequence>
<dbReference type="EMBL" id="NPBJ01000018">
    <property type="protein sequence ID" value="PAD99934.1"/>
    <property type="molecule type" value="Genomic_DNA"/>
</dbReference>
<dbReference type="InterPro" id="IPR019292">
    <property type="entry name" value="McrC"/>
</dbReference>
<dbReference type="Proteomes" id="UP000216852">
    <property type="component" value="Unassembled WGS sequence"/>
</dbReference>
<gene>
    <name evidence="1" type="ORF">CHH48_09865</name>
</gene>
<evidence type="ECO:0008006" key="3">
    <source>
        <dbReference type="Google" id="ProtNLM"/>
    </source>
</evidence>
<comment type="caution">
    <text evidence="1">The sequence shown here is derived from an EMBL/GenBank/DDBJ whole genome shotgun (WGS) entry which is preliminary data.</text>
</comment>